<dbReference type="PANTHER" id="PTHR44196:SF1">
    <property type="entry name" value="DEHYDROGENASE_REDUCTASE SDR FAMILY MEMBER 7B"/>
    <property type="match status" value="1"/>
</dbReference>
<gene>
    <name evidence="5" type="ORF">HNR61_006587</name>
</gene>
<dbReference type="SMART" id="SM00822">
    <property type="entry name" value="PKS_KR"/>
    <property type="match status" value="1"/>
</dbReference>
<dbReference type="PRINTS" id="PR00080">
    <property type="entry name" value="SDRFAMILY"/>
</dbReference>
<dbReference type="Proteomes" id="UP000572680">
    <property type="component" value="Unassembled WGS sequence"/>
</dbReference>
<dbReference type="PRINTS" id="PR00081">
    <property type="entry name" value="GDHRDH"/>
</dbReference>
<evidence type="ECO:0000313" key="6">
    <source>
        <dbReference type="Proteomes" id="UP000572680"/>
    </source>
</evidence>
<evidence type="ECO:0000256" key="1">
    <source>
        <dbReference type="ARBA" id="ARBA00006484"/>
    </source>
</evidence>
<feature type="domain" description="Ketoreductase" evidence="4">
    <location>
        <begin position="6"/>
        <end position="186"/>
    </location>
</feature>
<dbReference type="PANTHER" id="PTHR44196">
    <property type="entry name" value="DEHYDROGENASE/REDUCTASE SDR FAMILY MEMBER 7B"/>
    <property type="match status" value="1"/>
</dbReference>
<evidence type="ECO:0000259" key="4">
    <source>
        <dbReference type="SMART" id="SM00822"/>
    </source>
</evidence>
<sequence length="339" mass="36177">MRIKNSVVVITGASSGIGRATALAFAAKGARVVLSARRKDALEAAARECEERGGEALVVPADVADYAAVEELARQTVQRYGRIDVWVNGAAVSLFAPFQEAPLDDFRRVLDVNVMGYVHGARAALEHMRRRGRGVLVNVSSLTALAPQPYSTAYVMSKAAVTALGASLRQQLRLEGHKGVHVCTVQPATIDTPFFQHAANYTGRQVVAMPPVYSPERVADTIVRLVRDPEPEVTVGPSARAVRALTRMNAQAVEKVMARQVDKAHLSRQDPAPAMSGNLYTPSAGSGDVHGGWHGRRRTAGRRLAMVAAAAGGTALAVAARRGALPSPDGRELSWPRTR</sequence>
<dbReference type="FunFam" id="3.40.50.720:FF:000084">
    <property type="entry name" value="Short-chain dehydrogenase reductase"/>
    <property type="match status" value="1"/>
</dbReference>
<dbReference type="RefSeq" id="WP_182846954.1">
    <property type="nucleotide sequence ID" value="NZ_BAAALP010000020.1"/>
</dbReference>
<name>A0A7W3LVD4_ACTNM</name>
<evidence type="ECO:0000256" key="3">
    <source>
        <dbReference type="RuleBase" id="RU000363"/>
    </source>
</evidence>
<protein>
    <submittedName>
        <fullName evidence="5">Short-subunit dehydrogenase</fullName>
    </submittedName>
</protein>
<dbReference type="InterPro" id="IPR020904">
    <property type="entry name" value="Sc_DH/Rdtase_CS"/>
</dbReference>
<proteinExistence type="inferred from homology"/>
<evidence type="ECO:0000313" key="5">
    <source>
        <dbReference type="EMBL" id="MBA8954930.1"/>
    </source>
</evidence>
<keyword evidence="2" id="KW-0560">Oxidoreductase</keyword>
<dbReference type="NCBIfam" id="NF005495">
    <property type="entry name" value="PRK07109.1"/>
    <property type="match status" value="1"/>
</dbReference>
<dbReference type="InterPro" id="IPR036291">
    <property type="entry name" value="NAD(P)-bd_dom_sf"/>
</dbReference>
<comment type="similarity">
    <text evidence="1 3">Belongs to the short-chain dehydrogenases/reductases (SDR) family.</text>
</comment>
<dbReference type="InterPro" id="IPR002347">
    <property type="entry name" value="SDR_fam"/>
</dbReference>
<dbReference type="InterPro" id="IPR057326">
    <property type="entry name" value="KR_dom"/>
</dbReference>
<dbReference type="AlphaFoldDB" id="A0A7W3LVD4"/>
<dbReference type="SUPFAM" id="SSF51735">
    <property type="entry name" value="NAD(P)-binding Rossmann-fold domains"/>
    <property type="match status" value="1"/>
</dbReference>
<organism evidence="5 6">
    <name type="scientific">Actinomadura namibiensis</name>
    <dbReference type="NCBI Taxonomy" id="182080"/>
    <lineage>
        <taxon>Bacteria</taxon>
        <taxon>Bacillati</taxon>
        <taxon>Actinomycetota</taxon>
        <taxon>Actinomycetes</taxon>
        <taxon>Streptosporangiales</taxon>
        <taxon>Thermomonosporaceae</taxon>
        <taxon>Actinomadura</taxon>
    </lineage>
</organism>
<evidence type="ECO:0000256" key="2">
    <source>
        <dbReference type="ARBA" id="ARBA00023002"/>
    </source>
</evidence>
<keyword evidence="6" id="KW-1185">Reference proteome</keyword>
<dbReference type="Pfam" id="PF00106">
    <property type="entry name" value="adh_short"/>
    <property type="match status" value="1"/>
</dbReference>
<dbReference type="GO" id="GO:0016491">
    <property type="term" value="F:oxidoreductase activity"/>
    <property type="evidence" value="ECO:0007669"/>
    <property type="project" value="UniProtKB-KW"/>
</dbReference>
<comment type="caution">
    <text evidence="5">The sequence shown here is derived from an EMBL/GenBank/DDBJ whole genome shotgun (WGS) entry which is preliminary data.</text>
</comment>
<reference evidence="5 6" key="1">
    <citation type="submission" date="2020-08" db="EMBL/GenBank/DDBJ databases">
        <title>Genomic Encyclopedia of Type Strains, Phase IV (KMG-IV): sequencing the most valuable type-strain genomes for metagenomic binning, comparative biology and taxonomic classification.</title>
        <authorList>
            <person name="Goeker M."/>
        </authorList>
    </citation>
    <scope>NUCLEOTIDE SEQUENCE [LARGE SCALE GENOMIC DNA]</scope>
    <source>
        <strain evidence="5 6">DSM 44197</strain>
    </source>
</reference>
<dbReference type="PROSITE" id="PS00061">
    <property type="entry name" value="ADH_SHORT"/>
    <property type="match status" value="1"/>
</dbReference>
<accession>A0A7W3LVD4</accession>
<dbReference type="EMBL" id="JACJIA010000010">
    <property type="protein sequence ID" value="MBA8954930.1"/>
    <property type="molecule type" value="Genomic_DNA"/>
</dbReference>
<dbReference type="Gene3D" id="3.40.50.720">
    <property type="entry name" value="NAD(P)-binding Rossmann-like Domain"/>
    <property type="match status" value="1"/>
</dbReference>
<dbReference type="GO" id="GO:0016020">
    <property type="term" value="C:membrane"/>
    <property type="evidence" value="ECO:0007669"/>
    <property type="project" value="TreeGrafter"/>
</dbReference>